<dbReference type="CDD" id="cd04182">
    <property type="entry name" value="GT_2_like_f"/>
    <property type="match status" value="1"/>
</dbReference>
<protein>
    <submittedName>
        <fullName evidence="3">MobA-like NTP transferase domain protein</fullName>
    </submittedName>
</protein>
<dbReference type="Pfam" id="PF12804">
    <property type="entry name" value="NTP_transf_3"/>
    <property type="match status" value="1"/>
</dbReference>
<evidence type="ECO:0000313" key="3">
    <source>
        <dbReference type="EMBL" id="POF62421.1"/>
    </source>
</evidence>
<dbReference type="GO" id="GO:0016779">
    <property type="term" value="F:nucleotidyltransferase activity"/>
    <property type="evidence" value="ECO:0007669"/>
    <property type="project" value="UniProtKB-ARBA"/>
</dbReference>
<evidence type="ECO:0000259" key="2">
    <source>
        <dbReference type="Pfam" id="PF12804"/>
    </source>
</evidence>
<dbReference type="Gene3D" id="3.90.550.10">
    <property type="entry name" value="Spore Coat Polysaccharide Biosynthesis Protein SpsA, Chain A"/>
    <property type="match status" value="1"/>
</dbReference>
<gene>
    <name evidence="3" type="ORF">KMAL_19070</name>
</gene>
<organism evidence="3 4">
    <name type="scientific">Novacetimonas maltaceti</name>
    <dbReference type="NCBI Taxonomy" id="1203393"/>
    <lineage>
        <taxon>Bacteria</taxon>
        <taxon>Pseudomonadati</taxon>
        <taxon>Pseudomonadota</taxon>
        <taxon>Alphaproteobacteria</taxon>
        <taxon>Acetobacterales</taxon>
        <taxon>Acetobacteraceae</taxon>
        <taxon>Novacetimonas</taxon>
    </lineage>
</organism>
<dbReference type="AlphaFoldDB" id="A0A2S3W0M5"/>
<evidence type="ECO:0000313" key="4">
    <source>
        <dbReference type="Proteomes" id="UP000237344"/>
    </source>
</evidence>
<accession>A0A2S3W0M5</accession>
<dbReference type="PANTHER" id="PTHR43777">
    <property type="entry name" value="MOLYBDENUM COFACTOR CYTIDYLYLTRANSFERASE"/>
    <property type="match status" value="1"/>
</dbReference>
<dbReference type="OrthoDB" id="9779263at2"/>
<name>A0A2S3W0M5_9PROT</name>
<sequence length="212" mass="22946">MTPATPCTTDAIVLAAGLSRRTSPRHKLLARDANGRPMIATTVRRIQASAVRRTIIVLGHRAREIHDALMPWLDARHPPPLLVHAPDHTHGLSASLRTGIGAARAGHAGAALICLGDMPLVPTGLLDRMIAAHDGSHPSAVTVHHGGRRGHPVLWDERMFPELLRLGGDRGARDLLHRMGPDLLRLPAGPEIHEDFDTPERLERFSTLSPAS</sequence>
<keyword evidence="3" id="KW-0808">Transferase</keyword>
<evidence type="ECO:0000256" key="1">
    <source>
        <dbReference type="ARBA" id="ARBA00022842"/>
    </source>
</evidence>
<dbReference type="InterPro" id="IPR029044">
    <property type="entry name" value="Nucleotide-diphossugar_trans"/>
</dbReference>
<dbReference type="SUPFAM" id="SSF53448">
    <property type="entry name" value="Nucleotide-diphospho-sugar transferases"/>
    <property type="match status" value="1"/>
</dbReference>
<reference evidence="3 4" key="1">
    <citation type="submission" date="2018-01" db="EMBL/GenBank/DDBJ databases">
        <title>Draft Genome Sequence of Komagataeibacter maltaceti LMG 1529, a Vinegar Producing Acetic Acid Bacterium Isolated from Malt Vinegar Brewery Acetifiers.</title>
        <authorList>
            <person name="Zhang Q."/>
            <person name="Hollensteiner J."/>
            <person name="Poehlein A."/>
            <person name="Daniel R."/>
        </authorList>
    </citation>
    <scope>NUCLEOTIDE SEQUENCE [LARGE SCALE GENOMIC DNA]</scope>
    <source>
        <strain evidence="3 4">LMG 1529</strain>
    </source>
</reference>
<keyword evidence="1" id="KW-0460">Magnesium</keyword>
<dbReference type="RefSeq" id="WP_110095491.1">
    <property type="nucleotide sequence ID" value="NZ_NKUE01000007.1"/>
</dbReference>
<dbReference type="InterPro" id="IPR025877">
    <property type="entry name" value="MobA-like_NTP_Trfase"/>
</dbReference>
<dbReference type="Proteomes" id="UP000237344">
    <property type="component" value="Unassembled WGS sequence"/>
</dbReference>
<feature type="domain" description="MobA-like NTP transferase" evidence="2">
    <location>
        <begin position="11"/>
        <end position="179"/>
    </location>
</feature>
<keyword evidence="4" id="KW-1185">Reference proteome</keyword>
<comment type="caution">
    <text evidence="3">The sequence shown here is derived from an EMBL/GenBank/DDBJ whole genome shotgun (WGS) entry which is preliminary data.</text>
</comment>
<dbReference type="PANTHER" id="PTHR43777:SF1">
    <property type="entry name" value="MOLYBDENUM COFACTOR CYTIDYLYLTRANSFERASE"/>
    <property type="match status" value="1"/>
</dbReference>
<dbReference type="EMBL" id="POTC01000024">
    <property type="protein sequence ID" value="POF62421.1"/>
    <property type="molecule type" value="Genomic_DNA"/>
</dbReference>
<proteinExistence type="predicted"/>